<name>A0AAV7PSX4_PLEWA</name>
<feature type="transmembrane region" description="Helical" evidence="12">
    <location>
        <begin position="319"/>
        <end position="338"/>
    </location>
</feature>
<accession>A0AAV7PSX4</accession>
<keyword evidence="7 12" id="KW-1133">Transmembrane helix</keyword>
<evidence type="ECO:0000256" key="7">
    <source>
        <dbReference type="ARBA" id="ARBA00022989"/>
    </source>
</evidence>
<protein>
    <submittedName>
        <fullName evidence="13">Uncharacterized protein</fullName>
    </submittedName>
</protein>
<keyword evidence="10" id="KW-0407">Ion channel</keyword>
<evidence type="ECO:0000313" key="13">
    <source>
        <dbReference type="EMBL" id="KAJ1129994.1"/>
    </source>
</evidence>
<keyword evidence="4" id="KW-1003">Cell membrane</keyword>
<feature type="transmembrane region" description="Helical" evidence="12">
    <location>
        <begin position="194"/>
        <end position="216"/>
    </location>
</feature>
<organism evidence="13 14">
    <name type="scientific">Pleurodeles waltl</name>
    <name type="common">Iberian ribbed newt</name>
    <dbReference type="NCBI Taxonomy" id="8319"/>
    <lineage>
        <taxon>Eukaryota</taxon>
        <taxon>Metazoa</taxon>
        <taxon>Chordata</taxon>
        <taxon>Craniata</taxon>
        <taxon>Vertebrata</taxon>
        <taxon>Euteleostomi</taxon>
        <taxon>Amphibia</taxon>
        <taxon>Batrachia</taxon>
        <taxon>Caudata</taxon>
        <taxon>Salamandroidea</taxon>
        <taxon>Salamandridae</taxon>
        <taxon>Pleurodelinae</taxon>
        <taxon>Pleurodeles</taxon>
    </lineage>
</organism>
<comment type="subcellular location">
    <subcellularLocation>
        <location evidence="1">Cell membrane</location>
        <topology evidence="1">Multi-pass membrane protein</topology>
    </subcellularLocation>
</comment>
<dbReference type="Pfam" id="PF03189">
    <property type="entry name" value="Otopetrin"/>
    <property type="match status" value="2"/>
</dbReference>
<evidence type="ECO:0000256" key="6">
    <source>
        <dbReference type="ARBA" id="ARBA00022781"/>
    </source>
</evidence>
<comment type="caution">
    <text evidence="13">The sequence shown here is derived from an EMBL/GenBank/DDBJ whole genome shotgun (WGS) entry which is preliminary data.</text>
</comment>
<dbReference type="AlphaFoldDB" id="A0AAV7PSX4"/>
<dbReference type="GO" id="GO:0015252">
    <property type="term" value="F:proton channel activity"/>
    <property type="evidence" value="ECO:0007669"/>
    <property type="project" value="InterPro"/>
</dbReference>
<gene>
    <name evidence="13" type="ORF">NDU88_008353</name>
</gene>
<dbReference type="Proteomes" id="UP001066276">
    <property type="component" value="Chromosome 7"/>
</dbReference>
<feature type="transmembrane region" description="Helical" evidence="12">
    <location>
        <begin position="350"/>
        <end position="370"/>
    </location>
</feature>
<feature type="transmembrane region" description="Helical" evidence="12">
    <location>
        <begin position="67"/>
        <end position="88"/>
    </location>
</feature>
<evidence type="ECO:0000256" key="8">
    <source>
        <dbReference type="ARBA" id="ARBA00023065"/>
    </source>
</evidence>
<evidence type="ECO:0000313" key="14">
    <source>
        <dbReference type="Proteomes" id="UP001066276"/>
    </source>
</evidence>
<proteinExistence type="inferred from homology"/>
<evidence type="ECO:0000256" key="10">
    <source>
        <dbReference type="ARBA" id="ARBA00023303"/>
    </source>
</evidence>
<reference evidence="13" key="1">
    <citation type="journal article" date="2022" name="bioRxiv">
        <title>Sequencing and chromosome-scale assembly of the giantPleurodeles waltlgenome.</title>
        <authorList>
            <person name="Brown T."/>
            <person name="Elewa A."/>
            <person name="Iarovenko S."/>
            <person name="Subramanian E."/>
            <person name="Araus A.J."/>
            <person name="Petzold A."/>
            <person name="Susuki M."/>
            <person name="Suzuki K.-i.T."/>
            <person name="Hayashi T."/>
            <person name="Toyoda A."/>
            <person name="Oliveira C."/>
            <person name="Osipova E."/>
            <person name="Leigh N.D."/>
            <person name="Simon A."/>
            <person name="Yun M.H."/>
        </authorList>
    </citation>
    <scope>NUCLEOTIDE SEQUENCE</scope>
    <source>
        <strain evidence="13">20211129_DDA</strain>
        <tissue evidence="13">Liver</tissue>
    </source>
</reference>
<evidence type="ECO:0000256" key="2">
    <source>
        <dbReference type="ARBA" id="ARBA00006513"/>
    </source>
</evidence>
<dbReference type="PANTHER" id="PTHR21522">
    <property type="entry name" value="PROTON CHANNEL OTOP"/>
    <property type="match status" value="1"/>
</dbReference>
<evidence type="ECO:0000256" key="4">
    <source>
        <dbReference type="ARBA" id="ARBA00022475"/>
    </source>
</evidence>
<keyword evidence="9 12" id="KW-0472">Membrane</keyword>
<evidence type="ECO:0000256" key="3">
    <source>
        <dbReference type="ARBA" id="ARBA00022448"/>
    </source>
</evidence>
<keyword evidence="14" id="KW-1185">Reference proteome</keyword>
<evidence type="ECO:0000256" key="12">
    <source>
        <dbReference type="SAM" id="Phobius"/>
    </source>
</evidence>
<evidence type="ECO:0000256" key="9">
    <source>
        <dbReference type="ARBA" id="ARBA00023136"/>
    </source>
</evidence>
<keyword evidence="6" id="KW-0375">Hydrogen ion transport</keyword>
<comment type="similarity">
    <text evidence="2">Belongs to the otopetrin family.</text>
</comment>
<dbReference type="PANTHER" id="PTHR21522:SF69">
    <property type="entry name" value="PROTON CHANNEL OTOP2"/>
    <property type="match status" value="1"/>
</dbReference>
<dbReference type="InterPro" id="IPR004878">
    <property type="entry name" value="Otopetrin"/>
</dbReference>
<feature type="region of interest" description="Disordered" evidence="11">
    <location>
        <begin position="256"/>
        <end position="294"/>
    </location>
</feature>
<keyword evidence="3" id="KW-0813">Transport</keyword>
<keyword evidence="8" id="KW-0406">Ion transport</keyword>
<evidence type="ECO:0000256" key="5">
    <source>
        <dbReference type="ARBA" id="ARBA00022692"/>
    </source>
</evidence>
<sequence length="385" mass="44305">MLILTTNLAVWMTTVTDESSHLSREMMESLNYTKKDEMEFLSKDDESSHNSSCNCNSVCILLRKAYYYLYPFNLEFSLFACAMSYVMWKNVGRLMDDHVPHPHHLKLRSVREIPFMGLICGTSMLVVGVALFVVYELHLKNEQLRNQVLTTFFIFHVICLSLMSIAALGGIIVFKFDRRQMDNRKNPSRSLDVALLFVATIGQYCISYYSIVAMVASNPRDRLKALTLTYSLLLIVQHTIQNIFIIEGLHRQLPNDWQPQHKAPPQPPRKDSSTLDSASHHTFQQEPSSKPRVSITSIRATLSTSLSTHRKRRRLLREICAFLLLGNILFWILPAFGARLRFDNNLEVKFYGMTMWVLINNICLPFGIFYRMHAAACIVELSLQP</sequence>
<feature type="transmembrane region" description="Helical" evidence="12">
    <location>
        <begin position="113"/>
        <end position="133"/>
    </location>
</feature>
<keyword evidence="5 12" id="KW-0812">Transmembrane</keyword>
<evidence type="ECO:0000256" key="1">
    <source>
        <dbReference type="ARBA" id="ARBA00004651"/>
    </source>
</evidence>
<feature type="transmembrane region" description="Helical" evidence="12">
    <location>
        <begin position="153"/>
        <end position="174"/>
    </location>
</feature>
<feature type="compositionally biased region" description="Polar residues" evidence="11">
    <location>
        <begin position="274"/>
        <end position="288"/>
    </location>
</feature>
<evidence type="ECO:0000256" key="11">
    <source>
        <dbReference type="SAM" id="MobiDB-lite"/>
    </source>
</evidence>
<dbReference type="GO" id="GO:0005886">
    <property type="term" value="C:plasma membrane"/>
    <property type="evidence" value="ECO:0007669"/>
    <property type="project" value="UniProtKB-SubCell"/>
</dbReference>
<dbReference type="EMBL" id="JANPWB010000011">
    <property type="protein sequence ID" value="KAJ1129994.1"/>
    <property type="molecule type" value="Genomic_DNA"/>
</dbReference>